<organism evidence="2 3">
    <name type="scientific">Saguinus oedipus</name>
    <name type="common">Cotton-top tamarin</name>
    <name type="synonym">Oedipomidas oedipus</name>
    <dbReference type="NCBI Taxonomy" id="9490"/>
    <lineage>
        <taxon>Eukaryota</taxon>
        <taxon>Metazoa</taxon>
        <taxon>Chordata</taxon>
        <taxon>Craniata</taxon>
        <taxon>Vertebrata</taxon>
        <taxon>Euteleostomi</taxon>
        <taxon>Mammalia</taxon>
        <taxon>Eutheria</taxon>
        <taxon>Euarchontoglires</taxon>
        <taxon>Primates</taxon>
        <taxon>Haplorrhini</taxon>
        <taxon>Platyrrhini</taxon>
        <taxon>Cebidae</taxon>
        <taxon>Callitrichinae</taxon>
        <taxon>Saguinus</taxon>
    </lineage>
</organism>
<reference evidence="2 3" key="1">
    <citation type="submission" date="2023-05" db="EMBL/GenBank/DDBJ databases">
        <title>B98-5 Cell Line De Novo Hybrid Assembly: An Optical Mapping Approach.</title>
        <authorList>
            <person name="Kananen K."/>
            <person name="Auerbach J.A."/>
            <person name="Kautto E."/>
            <person name="Blachly J.S."/>
        </authorList>
    </citation>
    <scope>NUCLEOTIDE SEQUENCE [LARGE SCALE GENOMIC DNA]</scope>
    <source>
        <strain evidence="2">B95-8</strain>
        <tissue evidence="2">Cell line</tissue>
    </source>
</reference>
<proteinExistence type="predicted"/>
<dbReference type="Proteomes" id="UP001266305">
    <property type="component" value="Unassembled WGS sequence"/>
</dbReference>
<evidence type="ECO:0000256" key="1">
    <source>
        <dbReference type="SAM" id="MobiDB-lite"/>
    </source>
</evidence>
<protein>
    <submittedName>
        <fullName evidence="2">Uncharacterized protein</fullName>
    </submittedName>
</protein>
<feature type="region of interest" description="Disordered" evidence="1">
    <location>
        <begin position="78"/>
        <end position="130"/>
    </location>
</feature>
<feature type="compositionally biased region" description="Acidic residues" evidence="1">
    <location>
        <begin position="40"/>
        <end position="56"/>
    </location>
</feature>
<dbReference type="EMBL" id="JASSZA010000020">
    <property type="protein sequence ID" value="KAK2086735.1"/>
    <property type="molecule type" value="Genomic_DNA"/>
</dbReference>
<evidence type="ECO:0000313" key="2">
    <source>
        <dbReference type="EMBL" id="KAK2086735.1"/>
    </source>
</evidence>
<feature type="compositionally biased region" description="Basic and acidic residues" evidence="1">
    <location>
        <begin position="15"/>
        <end position="27"/>
    </location>
</feature>
<feature type="region of interest" description="Disordered" evidence="1">
    <location>
        <begin position="11"/>
        <end position="56"/>
    </location>
</feature>
<gene>
    <name evidence="2" type="ORF">P7K49_036160</name>
</gene>
<sequence>MAAAVAVAVVVAADHSGKPLGRRERQRPGLGGATAGTEERQEEEAGPGDPPPGEEVEEAERFLAHSLPARLLGRSLACSDPQAAMDPGEEPHASASALRPRWGPGSPLNVGRPRRRAGTEPPLHRPPGSP</sequence>
<comment type="caution">
    <text evidence="2">The sequence shown here is derived from an EMBL/GenBank/DDBJ whole genome shotgun (WGS) entry which is preliminary data.</text>
</comment>
<keyword evidence="3" id="KW-1185">Reference proteome</keyword>
<accession>A0ABQ9TPM6</accession>
<evidence type="ECO:0000313" key="3">
    <source>
        <dbReference type="Proteomes" id="UP001266305"/>
    </source>
</evidence>
<name>A0ABQ9TPM6_SAGOE</name>